<proteinExistence type="predicted"/>
<dbReference type="PANTHER" id="PTHR12236:SF79">
    <property type="entry name" value="CUTICULAR PROTEIN 50CB-RELATED"/>
    <property type="match status" value="1"/>
</dbReference>
<keyword evidence="1 2" id="KW-0193">Cuticle</keyword>
<dbReference type="GO" id="GO:0031012">
    <property type="term" value="C:extracellular matrix"/>
    <property type="evidence" value="ECO:0007669"/>
    <property type="project" value="TreeGrafter"/>
</dbReference>
<evidence type="ECO:0000313" key="4">
    <source>
        <dbReference type="EMBL" id="MPC73150.1"/>
    </source>
</evidence>
<evidence type="ECO:0000256" key="1">
    <source>
        <dbReference type="ARBA" id="ARBA00022460"/>
    </source>
</evidence>
<feature type="region of interest" description="Disordered" evidence="3">
    <location>
        <begin position="1"/>
        <end position="55"/>
    </location>
</feature>
<dbReference type="OrthoDB" id="6348134at2759"/>
<keyword evidence="5" id="KW-1185">Reference proteome</keyword>
<evidence type="ECO:0000256" key="2">
    <source>
        <dbReference type="PROSITE-ProRule" id="PRU00497"/>
    </source>
</evidence>
<dbReference type="GO" id="GO:0005615">
    <property type="term" value="C:extracellular space"/>
    <property type="evidence" value="ECO:0007669"/>
    <property type="project" value="TreeGrafter"/>
</dbReference>
<dbReference type="PROSITE" id="PS51155">
    <property type="entry name" value="CHIT_BIND_RR_2"/>
    <property type="match status" value="1"/>
</dbReference>
<organism evidence="4 5">
    <name type="scientific">Portunus trituberculatus</name>
    <name type="common">Swimming crab</name>
    <name type="synonym">Neptunus trituberculatus</name>
    <dbReference type="NCBI Taxonomy" id="210409"/>
    <lineage>
        <taxon>Eukaryota</taxon>
        <taxon>Metazoa</taxon>
        <taxon>Ecdysozoa</taxon>
        <taxon>Arthropoda</taxon>
        <taxon>Crustacea</taxon>
        <taxon>Multicrustacea</taxon>
        <taxon>Malacostraca</taxon>
        <taxon>Eumalacostraca</taxon>
        <taxon>Eucarida</taxon>
        <taxon>Decapoda</taxon>
        <taxon>Pleocyemata</taxon>
        <taxon>Brachyura</taxon>
        <taxon>Eubrachyura</taxon>
        <taxon>Portunoidea</taxon>
        <taxon>Portunidae</taxon>
        <taxon>Portuninae</taxon>
        <taxon>Portunus</taxon>
    </lineage>
</organism>
<gene>
    <name evidence="4" type="primary">ACP21</name>
    <name evidence="4" type="ORF">E2C01_067468</name>
</gene>
<feature type="compositionally biased region" description="Basic and acidic residues" evidence="3">
    <location>
        <begin position="17"/>
        <end position="28"/>
    </location>
</feature>
<name>A0A5B7HL31_PORTR</name>
<reference evidence="4 5" key="1">
    <citation type="submission" date="2019-05" db="EMBL/GenBank/DDBJ databases">
        <title>Another draft genome of Portunus trituberculatus and its Hox gene families provides insights of decapod evolution.</title>
        <authorList>
            <person name="Jeong J.-H."/>
            <person name="Song I."/>
            <person name="Kim S."/>
            <person name="Choi T."/>
            <person name="Kim D."/>
            <person name="Ryu S."/>
            <person name="Kim W."/>
        </authorList>
    </citation>
    <scope>NUCLEOTIDE SEQUENCE [LARGE SCALE GENOMIC DNA]</scope>
    <source>
        <tissue evidence="4">Muscle</tissue>
    </source>
</reference>
<protein>
    <submittedName>
        <fullName evidence="4">Cuticle protein 21</fullName>
    </submittedName>
</protein>
<evidence type="ECO:0000256" key="3">
    <source>
        <dbReference type="SAM" id="MobiDB-lite"/>
    </source>
</evidence>
<dbReference type="InterPro" id="IPR000618">
    <property type="entry name" value="Insect_cuticle"/>
</dbReference>
<evidence type="ECO:0000313" key="5">
    <source>
        <dbReference type="Proteomes" id="UP000324222"/>
    </source>
</evidence>
<sequence>MTQRPQVPRPTRQSGRNHYDGYRDDPQYEYHYGVQDNYGNSHGKQESRNGGRIDGSFYVHLPDGTMQKVYYYVDGNSGFVADVQYDRAHYGSDERSHDSPERGERRGRYRSREDSNEYGDRS</sequence>
<dbReference type="Proteomes" id="UP000324222">
    <property type="component" value="Unassembled WGS sequence"/>
</dbReference>
<dbReference type="GO" id="GO:0042302">
    <property type="term" value="F:structural constituent of cuticle"/>
    <property type="evidence" value="ECO:0007669"/>
    <property type="project" value="UniProtKB-UniRule"/>
</dbReference>
<accession>A0A5B7HL31</accession>
<feature type="region of interest" description="Disordered" evidence="3">
    <location>
        <begin position="89"/>
        <end position="122"/>
    </location>
</feature>
<dbReference type="Pfam" id="PF00379">
    <property type="entry name" value="Chitin_bind_4"/>
    <property type="match status" value="1"/>
</dbReference>
<dbReference type="PANTHER" id="PTHR12236">
    <property type="entry name" value="STRUCTURAL CONTITUENT OF CUTICLE"/>
    <property type="match status" value="1"/>
</dbReference>
<dbReference type="AlphaFoldDB" id="A0A5B7HL31"/>
<dbReference type="InterPro" id="IPR051217">
    <property type="entry name" value="Insect_Cuticle_Struc_Prot"/>
</dbReference>
<feature type="compositionally biased region" description="Polar residues" evidence="3">
    <location>
        <begin position="1"/>
        <end position="16"/>
    </location>
</feature>
<comment type="caution">
    <text evidence="4">The sequence shown here is derived from an EMBL/GenBank/DDBJ whole genome shotgun (WGS) entry which is preliminary data.</text>
</comment>
<dbReference type="EMBL" id="VSRR010036168">
    <property type="protein sequence ID" value="MPC73150.1"/>
    <property type="molecule type" value="Genomic_DNA"/>
</dbReference>